<accession>A0A931HSZ1</accession>
<dbReference type="Proteomes" id="UP000614490">
    <property type="component" value="Unassembled WGS sequence"/>
</dbReference>
<feature type="compositionally biased region" description="Basic and acidic residues" evidence="1">
    <location>
        <begin position="25"/>
        <end position="36"/>
    </location>
</feature>
<name>A0A931HSZ1_9BACI</name>
<sequence>MSERKRVIRVNDLFIEADNVFIEPRRRGRDDRDNRVDPFFGGLRHRRDDDVAGAEESSSSSSSSSRSRHGDESSDRRRGFSWF</sequence>
<dbReference type="AlphaFoldDB" id="A0A931HSZ1"/>
<feature type="compositionally biased region" description="Basic and acidic residues" evidence="1">
    <location>
        <begin position="68"/>
        <end position="83"/>
    </location>
</feature>
<organism evidence="2 3">
    <name type="scientific">Halobacillus yeomjeoni</name>
    <dbReference type="NCBI Taxonomy" id="311194"/>
    <lineage>
        <taxon>Bacteria</taxon>
        <taxon>Bacillati</taxon>
        <taxon>Bacillota</taxon>
        <taxon>Bacilli</taxon>
        <taxon>Bacillales</taxon>
        <taxon>Bacillaceae</taxon>
        <taxon>Halobacillus</taxon>
    </lineage>
</organism>
<reference evidence="2 3" key="1">
    <citation type="journal article" date="2005" name="Int. J. Syst. Evol. Microbiol.">
        <title>Halobacillus yeomjeoni sp. nov., isolated from a marine solar saltern in Korea.</title>
        <authorList>
            <person name="Yoon J.H."/>
            <person name="Kang S.J."/>
            <person name="Lee C.H."/>
            <person name="Oh H.W."/>
            <person name="Oh T.K."/>
        </authorList>
    </citation>
    <scope>NUCLEOTIDE SEQUENCE [LARGE SCALE GENOMIC DNA]</scope>
    <source>
        <strain evidence="2 3">KCTC 3957</strain>
    </source>
</reference>
<proteinExistence type="predicted"/>
<feature type="compositionally biased region" description="Low complexity" evidence="1">
    <location>
        <begin position="56"/>
        <end position="65"/>
    </location>
</feature>
<keyword evidence="3" id="KW-1185">Reference proteome</keyword>
<gene>
    <name evidence="2" type="ORF">H0267_01190</name>
</gene>
<feature type="region of interest" description="Disordered" evidence="1">
    <location>
        <begin position="25"/>
        <end position="83"/>
    </location>
</feature>
<dbReference type="EMBL" id="JADZSC010000001">
    <property type="protein sequence ID" value="MBH0228813.1"/>
    <property type="molecule type" value="Genomic_DNA"/>
</dbReference>
<evidence type="ECO:0000256" key="1">
    <source>
        <dbReference type="SAM" id="MobiDB-lite"/>
    </source>
</evidence>
<comment type="caution">
    <text evidence="2">The sequence shown here is derived from an EMBL/GenBank/DDBJ whole genome shotgun (WGS) entry which is preliminary data.</text>
</comment>
<protein>
    <submittedName>
        <fullName evidence="2">Uncharacterized protein</fullName>
    </submittedName>
</protein>
<evidence type="ECO:0000313" key="2">
    <source>
        <dbReference type="EMBL" id="MBH0228813.1"/>
    </source>
</evidence>
<dbReference type="RefSeq" id="WP_197315459.1">
    <property type="nucleotide sequence ID" value="NZ_JADZSC010000001.1"/>
</dbReference>
<evidence type="ECO:0000313" key="3">
    <source>
        <dbReference type="Proteomes" id="UP000614490"/>
    </source>
</evidence>